<keyword evidence="2" id="KW-1185">Reference proteome</keyword>
<proteinExistence type="predicted"/>
<feature type="non-terminal residue" evidence="1">
    <location>
        <position position="1"/>
    </location>
</feature>
<protein>
    <submittedName>
        <fullName evidence="1">Uncharacterized protein</fullName>
    </submittedName>
</protein>
<name>A0A813TSB5_9BILA</name>
<sequence>METKILFSFITIFFFSKEIFCLNLKYTLTGLNGTI</sequence>
<organism evidence="1 2">
    <name type="scientific">Brachionus calyciflorus</name>
    <dbReference type="NCBI Taxonomy" id="104777"/>
    <lineage>
        <taxon>Eukaryota</taxon>
        <taxon>Metazoa</taxon>
        <taxon>Spiralia</taxon>
        <taxon>Gnathifera</taxon>
        <taxon>Rotifera</taxon>
        <taxon>Eurotatoria</taxon>
        <taxon>Monogononta</taxon>
        <taxon>Pseudotrocha</taxon>
        <taxon>Ploima</taxon>
        <taxon>Brachionidae</taxon>
        <taxon>Brachionus</taxon>
    </lineage>
</organism>
<dbReference type="AlphaFoldDB" id="A0A813TSB5"/>
<dbReference type="Proteomes" id="UP000663879">
    <property type="component" value="Unassembled WGS sequence"/>
</dbReference>
<evidence type="ECO:0000313" key="2">
    <source>
        <dbReference type="Proteomes" id="UP000663879"/>
    </source>
</evidence>
<reference evidence="1" key="1">
    <citation type="submission" date="2021-02" db="EMBL/GenBank/DDBJ databases">
        <authorList>
            <person name="Nowell W R."/>
        </authorList>
    </citation>
    <scope>NUCLEOTIDE SEQUENCE</scope>
    <source>
        <strain evidence="1">Ploen Becks lab</strain>
    </source>
</reference>
<accession>A0A813TSB5</accession>
<gene>
    <name evidence="1" type="ORF">OXX778_LOCUS7093</name>
</gene>
<comment type="caution">
    <text evidence="1">The sequence shown here is derived from an EMBL/GenBank/DDBJ whole genome shotgun (WGS) entry which is preliminary data.</text>
</comment>
<dbReference type="EMBL" id="CAJNOC010000884">
    <property type="protein sequence ID" value="CAF0813459.1"/>
    <property type="molecule type" value="Genomic_DNA"/>
</dbReference>
<evidence type="ECO:0000313" key="1">
    <source>
        <dbReference type="EMBL" id="CAF0813459.1"/>
    </source>
</evidence>